<evidence type="ECO:0000313" key="2">
    <source>
        <dbReference type="Proteomes" id="UP001594351"/>
    </source>
</evidence>
<comment type="caution">
    <text evidence="1">The sequence shown here is derived from an EMBL/GenBank/DDBJ whole genome shotgun (WGS) entry which is preliminary data.</text>
</comment>
<evidence type="ECO:0008006" key="3">
    <source>
        <dbReference type="Google" id="ProtNLM"/>
    </source>
</evidence>
<name>A0ABV6Z715_UNCC1</name>
<keyword evidence="2" id="KW-1185">Reference proteome</keyword>
<protein>
    <recommendedName>
        <fullName evidence="3">Sulfotransferase</fullName>
    </recommendedName>
</protein>
<organism evidence="1 2">
    <name type="scientific">candidate division CSSED10-310 bacterium</name>
    <dbReference type="NCBI Taxonomy" id="2855610"/>
    <lineage>
        <taxon>Bacteria</taxon>
        <taxon>Bacteria division CSSED10-310</taxon>
    </lineage>
</organism>
<evidence type="ECO:0000313" key="1">
    <source>
        <dbReference type="EMBL" id="MFC1854225.1"/>
    </source>
</evidence>
<dbReference type="SUPFAM" id="SSF52540">
    <property type="entry name" value="P-loop containing nucleoside triphosphate hydrolases"/>
    <property type="match status" value="1"/>
</dbReference>
<proteinExistence type="predicted"/>
<sequence>MTFLPFLQKFFRKLRQSYHAGVDTVNKVKAKQCLITGCGRSGTLYTTQLLRALDYDIRHERSGGKSTVCWFCCLLLKKNVCWNSPITRCGCQYPGVRINEFGEAVSEGLVATMDSLYEVILHQARAPLDVIASVQTLTEGSFNFIDNKIGIYHDHDRILQATRYWIEWNKAAARIADYSYRIEDMPAQLPQLCERLGIPYSRDKVRDVMSRQNVNARRHKPVAAAYIRKRDVRLYDELRQTADWLGYVV</sequence>
<accession>A0ABV6Z715</accession>
<gene>
    <name evidence="1" type="ORF">ACFL27_28915</name>
</gene>
<dbReference type="Gene3D" id="3.40.50.300">
    <property type="entry name" value="P-loop containing nucleotide triphosphate hydrolases"/>
    <property type="match status" value="1"/>
</dbReference>
<reference evidence="1 2" key="1">
    <citation type="submission" date="2024-09" db="EMBL/GenBank/DDBJ databases">
        <title>Laminarin stimulates single cell rates of sulfate reduction while oxygen inhibits transcriptomic activity in coastal marine sediment.</title>
        <authorList>
            <person name="Lindsay M."/>
            <person name="Orcutt B."/>
            <person name="Emerson D."/>
            <person name="Stepanauskas R."/>
            <person name="D'Angelo T."/>
        </authorList>
    </citation>
    <scope>NUCLEOTIDE SEQUENCE [LARGE SCALE GENOMIC DNA]</scope>
    <source>
        <strain evidence="1">SAG AM-311-K15</strain>
    </source>
</reference>
<dbReference type="EMBL" id="JBHPBY010000780">
    <property type="protein sequence ID" value="MFC1854225.1"/>
    <property type="molecule type" value="Genomic_DNA"/>
</dbReference>
<dbReference type="InterPro" id="IPR027417">
    <property type="entry name" value="P-loop_NTPase"/>
</dbReference>
<dbReference type="Proteomes" id="UP001594351">
    <property type="component" value="Unassembled WGS sequence"/>
</dbReference>